<keyword evidence="1" id="KW-0677">Repeat</keyword>
<dbReference type="SMART" id="SM00028">
    <property type="entry name" value="TPR"/>
    <property type="match status" value="3"/>
</dbReference>
<dbReference type="InterPro" id="IPR011990">
    <property type="entry name" value="TPR-like_helical_dom_sf"/>
</dbReference>
<gene>
    <name evidence="5" type="ORF">AYP45_06235</name>
</gene>
<comment type="caution">
    <text evidence="5">The sequence shown here is derived from an EMBL/GenBank/DDBJ whole genome shotgun (WGS) entry which is preliminary data.</text>
</comment>
<sequence length="216" mass="24112">MKEAVLNVVKTLNKYKVYIAIGVGVAIAAGGGSAFFITQKAKKNEFAWQNLWKINNDLVTAVQQGKTEKDKTAALNATAEAFKYMRENLSSSSAAPWVVFQLGNVYYRLKNYDEAIRAYSDFLSSYSGHSLVPIVKQSLGYAYEEKGLFPEAVKQFEDISANSHNFLVAQGNWDAGRCYEKLGQTSDAIRSYTKTIELSPNSNWATMAQYRLSVIR</sequence>
<dbReference type="AlphaFoldDB" id="A0A1V4AV12"/>
<name>A0A1V4AV12_9BACT</name>
<keyword evidence="4" id="KW-0812">Transmembrane</keyword>
<proteinExistence type="predicted"/>
<dbReference type="PROSITE" id="PS50005">
    <property type="entry name" value="TPR"/>
    <property type="match status" value="2"/>
</dbReference>
<keyword evidence="4" id="KW-1133">Transmembrane helix</keyword>
<dbReference type="Pfam" id="PF13174">
    <property type="entry name" value="TPR_6"/>
    <property type="match status" value="1"/>
</dbReference>
<dbReference type="STRING" id="1004156.AYP45_06235"/>
<dbReference type="InterPro" id="IPR019734">
    <property type="entry name" value="TPR_rpt"/>
</dbReference>
<evidence type="ECO:0000313" key="5">
    <source>
        <dbReference type="EMBL" id="OOP56911.1"/>
    </source>
</evidence>
<evidence type="ECO:0000256" key="4">
    <source>
        <dbReference type="SAM" id="Phobius"/>
    </source>
</evidence>
<dbReference type="Gene3D" id="1.25.40.10">
    <property type="entry name" value="Tetratricopeptide repeat domain"/>
    <property type="match status" value="1"/>
</dbReference>
<dbReference type="InterPro" id="IPR013105">
    <property type="entry name" value="TPR_2"/>
</dbReference>
<evidence type="ECO:0000256" key="3">
    <source>
        <dbReference type="PROSITE-ProRule" id="PRU00339"/>
    </source>
</evidence>
<evidence type="ECO:0000256" key="2">
    <source>
        <dbReference type="ARBA" id="ARBA00022803"/>
    </source>
</evidence>
<feature type="transmembrane region" description="Helical" evidence="4">
    <location>
        <begin position="17"/>
        <end position="37"/>
    </location>
</feature>
<dbReference type="Pfam" id="PF07719">
    <property type="entry name" value="TPR_2"/>
    <property type="match status" value="1"/>
</dbReference>
<feature type="repeat" description="TPR" evidence="3">
    <location>
        <begin position="96"/>
        <end position="129"/>
    </location>
</feature>
<evidence type="ECO:0000313" key="6">
    <source>
        <dbReference type="Proteomes" id="UP000189681"/>
    </source>
</evidence>
<reference evidence="5 6" key="1">
    <citation type="journal article" date="2017" name="Water Res.">
        <title>Discovery and metagenomic analysis of an anammox bacterial enrichment related to Candidatus "Brocadia caroliniensis" in a full-scale glycerol-fed nitritation-denitritation separate centrate treatment process.</title>
        <authorList>
            <person name="Park H."/>
            <person name="Brotto A.C."/>
            <person name="van Loosdrecht M.C."/>
            <person name="Chandran K."/>
        </authorList>
    </citation>
    <scope>NUCLEOTIDE SEQUENCE [LARGE SCALE GENOMIC DNA]</scope>
    <source>
        <strain evidence="5">26THWARD</strain>
    </source>
</reference>
<protein>
    <submittedName>
        <fullName evidence="5">Uncharacterized protein</fullName>
    </submittedName>
</protein>
<dbReference type="SUPFAM" id="SSF48452">
    <property type="entry name" value="TPR-like"/>
    <property type="match status" value="1"/>
</dbReference>
<dbReference type="EMBL" id="AYTS01000056">
    <property type="protein sequence ID" value="OOP56911.1"/>
    <property type="molecule type" value="Genomic_DNA"/>
</dbReference>
<evidence type="ECO:0000256" key="1">
    <source>
        <dbReference type="ARBA" id="ARBA00022737"/>
    </source>
</evidence>
<dbReference type="Proteomes" id="UP000189681">
    <property type="component" value="Unassembled WGS sequence"/>
</dbReference>
<accession>A0A1V4AV12</accession>
<keyword evidence="2 3" id="KW-0802">TPR repeat</keyword>
<organism evidence="5 6">
    <name type="scientific">Candidatus Brocadia carolinensis</name>
    <dbReference type="NCBI Taxonomy" id="1004156"/>
    <lineage>
        <taxon>Bacteria</taxon>
        <taxon>Pseudomonadati</taxon>
        <taxon>Planctomycetota</taxon>
        <taxon>Candidatus Brocadiia</taxon>
        <taxon>Candidatus Brocadiales</taxon>
        <taxon>Candidatus Brocadiaceae</taxon>
        <taxon>Candidatus Brocadia</taxon>
    </lineage>
</organism>
<keyword evidence="4" id="KW-0472">Membrane</keyword>
<feature type="repeat" description="TPR" evidence="3">
    <location>
        <begin position="169"/>
        <end position="202"/>
    </location>
</feature>